<sequence length="48" mass="5107">MPAAVHAAARLVLTACPSRGMTSRLITHQQVSAIARVGRRIQILAVLT</sequence>
<dbReference type="Proteomes" id="UP000046680">
    <property type="component" value="Unassembled WGS sequence"/>
</dbReference>
<gene>
    <name evidence="1" type="ORF">ERS007657_04414</name>
    <name evidence="2" type="ORF">ERS007661_04581</name>
    <name evidence="3" type="ORF">ERS007741_02876</name>
</gene>
<evidence type="ECO:0000313" key="6">
    <source>
        <dbReference type="Proteomes" id="UP000048600"/>
    </source>
</evidence>
<proteinExistence type="predicted"/>
<accession>A0A654U798</accession>
<reference evidence="4 5" key="1">
    <citation type="submission" date="2015-03" db="EMBL/GenBank/DDBJ databases">
        <authorList>
            <consortium name="Pathogen Informatics"/>
        </authorList>
    </citation>
    <scope>NUCLEOTIDE SEQUENCE [LARGE SCALE GENOMIC DNA]</scope>
    <source>
        <strain evidence="1 5">C09601061</strain>
        <strain evidence="2 4">D00501624</strain>
        <strain evidence="3 6">P00601463</strain>
    </source>
</reference>
<dbReference type="EMBL" id="CGCX01003001">
    <property type="protein sequence ID" value="CFS17864.1"/>
    <property type="molecule type" value="Genomic_DNA"/>
</dbReference>
<organism evidence="1 5">
    <name type="scientific">Mycobacterium tuberculosis</name>
    <dbReference type="NCBI Taxonomy" id="1773"/>
    <lineage>
        <taxon>Bacteria</taxon>
        <taxon>Bacillati</taxon>
        <taxon>Actinomycetota</taxon>
        <taxon>Actinomycetes</taxon>
        <taxon>Mycobacteriales</taxon>
        <taxon>Mycobacteriaceae</taxon>
        <taxon>Mycobacterium</taxon>
        <taxon>Mycobacterium tuberculosis complex</taxon>
    </lineage>
</organism>
<dbReference type="EMBL" id="CQQC01002947">
    <property type="protein sequence ID" value="CNX32602.1"/>
    <property type="molecule type" value="Genomic_DNA"/>
</dbReference>
<protein>
    <submittedName>
        <fullName evidence="1">Uncharacterized protein</fullName>
    </submittedName>
</protein>
<evidence type="ECO:0000313" key="2">
    <source>
        <dbReference type="EMBL" id="CNX32602.1"/>
    </source>
</evidence>
<dbReference type="Proteomes" id="UP000039217">
    <property type="component" value="Unassembled WGS sequence"/>
</dbReference>
<dbReference type="Proteomes" id="UP000048600">
    <property type="component" value="Unassembled WGS sequence"/>
</dbReference>
<name>A0A654U798_MYCTX</name>
<dbReference type="EMBL" id="CHKL01000374">
    <property type="protein sequence ID" value="COW65177.1"/>
    <property type="molecule type" value="Genomic_DNA"/>
</dbReference>
<evidence type="ECO:0000313" key="4">
    <source>
        <dbReference type="Proteomes" id="UP000039217"/>
    </source>
</evidence>
<evidence type="ECO:0000313" key="5">
    <source>
        <dbReference type="Proteomes" id="UP000046680"/>
    </source>
</evidence>
<evidence type="ECO:0000313" key="1">
    <source>
        <dbReference type="EMBL" id="CFS17864.1"/>
    </source>
</evidence>
<dbReference type="AlphaFoldDB" id="A0A654U798"/>
<evidence type="ECO:0000313" key="3">
    <source>
        <dbReference type="EMBL" id="COW65177.1"/>
    </source>
</evidence>